<evidence type="ECO:0000256" key="7">
    <source>
        <dbReference type="ARBA" id="ARBA00022800"/>
    </source>
</evidence>
<feature type="binding site" evidence="11">
    <location>
        <position position="159"/>
    </location>
    <ligand>
        <name>ATP</name>
        <dbReference type="ChEBI" id="CHEBI:30616"/>
    </ligand>
</feature>
<keyword evidence="10 11" id="KW-0694">RNA-binding</keyword>
<feature type="binding site" evidence="11">
    <location>
        <position position="39"/>
    </location>
    <ligand>
        <name>Mg(2+)</name>
        <dbReference type="ChEBI" id="CHEBI:18420"/>
    </ligand>
</feature>
<feature type="binding site" evidence="11">
    <location>
        <position position="156"/>
    </location>
    <ligand>
        <name>CTP</name>
        <dbReference type="ChEBI" id="CHEBI:37563"/>
    </ligand>
</feature>
<evidence type="ECO:0000256" key="10">
    <source>
        <dbReference type="ARBA" id="ARBA00022884"/>
    </source>
</evidence>
<organism evidence="15 16">
    <name type="scientific">Terribacillus saccharophilus</name>
    <dbReference type="NCBI Taxonomy" id="361277"/>
    <lineage>
        <taxon>Bacteria</taxon>
        <taxon>Bacillati</taxon>
        <taxon>Bacillota</taxon>
        <taxon>Bacilli</taxon>
        <taxon>Bacillales</taxon>
        <taxon>Bacillaceae</taxon>
        <taxon>Terribacillus</taxon>
    </lineage>
</organism>
<reference evidence="15 16" key="1">
    <citation type="submission" date="2014-07" db="EMBL/GenBank/DDBJ databases">
        <title>Complete genome sequence of a moderately halophilic bacterium Terribacillus aidingensis MP602, isolated from Cryptomeria fortunei in Tianmu mountain in China.</title>
        <authorList>
            <person name="Wang Y."/>
            <person name="Lu P."/>
            <person name="Zhang L."/>
        </authorList>
    </citation>
    <scope>NUCLEOTIDE SEQUENCE [LARGE SCALE GENOMIC DNA]</scope>
    <source>
        <strain evidence="15 16">MP602</strain>
    </source>
</reference>
<feature type="binding site" evidence="11">
    <location>
        <position position="26"/>
    </location>
    <ligand>
        <name>CTP</name>
        <dbReference type="ChEBI" id="CHEBI:37563"/>
    </ligand>
</feature>
<gene>
    <name evidence="11" type="primary">cca</name>
    <name evidence="15" type="ORF">GZ22_08305</name>
</gene>
<evidence type="ECO:0000259" key="13">
    <source>
        <dbReference type="Pfam" id="PF12627"/>
    </source>
</evidence>
<dbReference type="InterPro" id="IPR002646">
    <property type="entry name" value="PolA_pol_head_dom"/>
</dbReference>
<accession>A0A075LJU9</accession>
<sequence length="389" mass="44483">MKIFEKAFRVIQELEQYGYEAYLVGGAVRDYLIGKAVGDLDIATSATPDQVMKVFDKVIPIGIEHGTVLVRFEKESFEITTFRTEGAYSDYRHPDSVNFVTDVAADLARRDYTVNAIAMARTGELVDPFDGRSAIEKKELVTVGKAFDRFQEDPLRMMRGVRFVSQLGYNLDHDARKVMENQRLWLARIAIERVSIEMEKLISGKDVKTAVQLLHDTGLWEAMPIFKDHPELMRELAKKIEPLDNLAEWVALCSLLSAIPVLDWVKKWKLSNAVKQDAQHLVRILQSKLDAWAVYQLPVHLDEGFCRLEKIYKEKDVQDNVLSIRHTLPIRNSSELAISGGDLTSWFPDRKKGSWIRDLLLAVEKAVVEKKIPNDKAQLKEWVIHGYNT</sequence>
<evidence type="ECO:0000256" key="11">
    <source>
        <dbReference type="HAMAP-Rule" id="MF_01263"/>
    </source>
</evidence>
<dbReference type="Pfam" id="PF01743">
    <property type="entry name" value="PolyA_pol"/>
    <property type="match status" value="1"/>
</dbReference>
<dbReference type="KEGG" id="tap:GZ22_08305"/>
<name>A0A075LJU9_9BACI</name>
<keyword evidence="7 11" id="KW-0692">RNA repair</keyword>
<feature type="domain" description="Poly A polymerase head" evidence="12">
    <location>
        <begin position="21"/>
        <end position="140"/>
    </location>
</feature>
<evidence type="ECO:0000313" key="15">
    <source>
        <dbReference type="EMBL" id="AIF66634.1"/>
    </source>
</evidence>
<comment type="cofactor">
    <cofactor evidence="1 11">
        <name>Mg(2+)</name>
        <dbReference type="ChEBI" id="CHEBI:18420"/>
    </cofactor>
</comment>
<dbReference type="OrthoDB" id="9805698at2"/>
<dbReference type="EC" id="2.7.7.72" evidence="11"/>
<dbReference type="RefSeq" id="WP_038560864.1">
    <property type="nucleotide sequence ID" value="NZ_CP008876.1"/>
</dbReference>
<dbReference type="SUPFAM" id="SSF81891">
    <property type="entry name" value="Poly A polymerase C-terminal region-like"/>
    <property type="match status" value="1"/>
</dbReference>
<dbReference type="EMBL" id="CP008876">
    <property type="protein sequence ID" value="AIF66634.1"/>
    <property type="molecule type" value="Genomic_DNA"/>
</dbReference>
<keyword evidence="5 11" id="KW-0479">Metal-binding</keyword>
<evidence type="ECO:0000256" key="3">
    <source>
        <dbReference type="ARBA" id="ARBA00022694"/>
    </source>
</evidence>
<evidence type="ECO:0000256" key="6">
    <source>
        <dbReference type="ARBA" id="ARBA00022741"/>
    </source>
</evidence>
<evidence type="ECO:0000256" key="1">
    <source>
        <dbReference type="ARBA" id="ARBA00001946"/>
    </source>
</evidence>
<feature type="binding site" evidence="11">
    <location>
        <position position="26"/>
    </location>
    <ligand>
        <name>ATP</name>
        <dbReference type="ChEBI" id="CHEBI:30616"/>
    </ligand>
</feature>
<dbReference type="NCBIfam" id="NF009814">
    <property type="entry name" value="PRK13299.1"/>
    <property type="match status" value="1"/>
</dbReference>
<feature type="binding site" evidence="11">
    <location>
        <position position="41"/>
    </location>
    <ligand>
        <name>Mg(2+)</name>
        <dbReference type="ChEBI" id="CHEBI:18420"/>
    </ligand>
</feature>
<feature type="binding site" evidence="11">
    <location>
        <position position="153"/>
    </location>
    <ligand>
        <name>ATP</name>
        <dbReference type="ChEBI" id="CHEBI:30616"/>
    </ligand>
</feature>
<comment type="function">
    <text evidence="11">Catalyzes the addition and repair of the essential 3'-terminal CCA sequence in tRNAs without using a nucleic acid template. Adds these three nucleotides in the order of C, C, and A to the tRNA nucleotide-73, using CTP and ATP as substrates and producing inorganic pyrophosphate. tRNA 3'-terminal CCA addition is required both for tRNA processing and repair. Also involved in tRNA surveillance by mediating tandem CCA addition to generate a CCACCA at the 3' terminus of unstable tRNAs. While stable tRNAs receive only 3'-terminal CCA, unstable tRNAs are marked with CCACCA and rapidly degraded.</text>
</comment>
<feature type="binding site" evidence="11">
    <location>
        <position position="162"/>
    </location>
    <ligand>
        <name>ATP</name>
        <dbReference type="ChEBI" id="CHEBI:30616"/>
    </ligand>
</feature>
<dbReference type="Pfam" id="PF12627">
    <property type="entry name" value="PolyA_pol_RNAbd"/>
    <property type="match status" value="1"/>
</dbReference>
<dbReference type="Gene3D" id="1.10.3090.10">
    <property type="entry name" value="cca-adding enzyme, domain 2"/>
    <property type="match status" value="1"/>
</dbReference>
<comment type="similarity">
    <text evidence="11">Belongs to the tRNA nucleotidyltransferase/poly(A) polymerase family. Bacterial CCA-adding enzyme type 3 subfamily.</text>
</comment>
<dbReference type="HOGENOM" id="CLU_015961_3_0_9"/>
<dbReference type="Gene3D" id="3.30.460.10">
    <property type="entry name" value="Beta Polymerase, domain 2"/>
    <property type="match status" value="1"/>
</dbReference>
<feature type="binding site" evidence="11">
    <location>
        <position position="156"/>
    </location>
    <ligand>
        <name>ATP</name>
        <dbReference type="ChEBI" id="CHEBI:30616"/>
    </ligand>
</feature>
<feature type="binding site" evidence="11">
    <location>
        <position position="110"/>
    </location>
    <ligand>
        <name>CTP</name>
        <dbReference type="ChEBI" id="CHEBI:37563"/>
    </ligand>
</feature>
<dbReference type="InterPro" id="IPR050264">
    <property type="entry name" value="Bact_CCA-adding_enz_type3_sf"/>
</dbReference>
<dbReference type="Proteomes" id="UP000027980">
    <property type="component" value="Chromosome"/>
</dbReference>
<proteinExistence type="inferred from homology"/>
<protein>
    <recommendedName>
        <fullName evidence="11">CCA-adding enzyme</fullName>
        <ecNumber evidence="11">2.7.7.72</ecNumber>
    </recommendedName>
    <alternativeName>
        <fullName evidence="11">CCA tRNA nucleotidyltransferase</fullName>
    </alternativeName>
    <alternativeName>
        <fullName evidence="11">tRNA CCA-pyrophosphorylase</fullName>
    </alternativeName>
    <alternativeName>
        <fullName evidence="11">tRNA adenylyl-/cytidylyl- transferase</fullName>
    </alternativeName>
    <alternativeName>
        <fullName evidence="11">tRNA nucleotidyltransferase</fullName>
    </alternativeName>
    <alternativeName>
        <fullName evidence="11">tRNA-NT</fullName>
    </alternativeName>
</protein>
<dbReference type="GO" id="GO:0001680">
    <property type="term" value="P:tRNA 3'-terminal CCA addition"/>
    <property type="evidence" value="ECO:0007669"/>
    <property type="project" value="UniProtKB-UniRule"/>
</dbReference>
<feature type="binding site" evidence="11">
    <location>
        <position position="162"/>
    </location>
    <ligand>
        <name>CTP</name>
        <dbReference type="ChEBI" id="CHEBI:37563"/>
    </ligand>
</feature>
<evidence type="ECO:0000256" key="2">
    <source>
        <dbReference type="ARBA" id="ARBA00022679"/>
    </source>
</evidence>
<dbReference type="InterPro" id="IPR032828">
    <property type="entry name" value="PolyA_RNA-bd"/>
</dbReference>
<evidence type="ECO:0000256" key="4">
    <source>
        <dbReference type="ARBA" id="ARBA00022695"/>
    </source>
</evidence>
<dbReference type="AlphaFoldDB" id="A0A075LJU9"/>
<evidence type="ECO:0000313" key="16">
    <source>
        <dbReference type="Proteomes" id="UP000027980"/>
    </source>
</evidence>
<evidence type="ECO:0000256" key="9">
    <source>
        <dbReference type="ARBA" id="ARBA00022842"/>
    </source>
</evidence>
<dbReference type="InterPro" id="IPR023068">
    <property type="entry name" value="CCA-adding_enz_firmicutes"/>
</dbReference>
<dbReference type="Gene3D" id="1.10.246.80">
    <property type="match status" value="1"/>
</dbReference>
<keyword evidence="4 11" id="KW-0548">Nucleotidyltransferase</keyword>
<keyword evidence="9 11" id="KW-0460">Magnesium</keyword>
<feature type="domain" description="tRNA nucleotidyltransferase/poly(A) polymerase RNA and SrmB- binding" evidence="13">
    <location>
        <begin position="168"/>
        <end position="225"/>
    </location>
</feature>
<feature type="binding site" evidence="11">
    <location>
        <position position="29"/>
    </location>
    <ligand>
        <name>ATP</name>
        <dbReference type="ChEBI" id="CHEBI:30616"/>
    </ligand>
</feature>
<comment type="catalytic activity">
    <reaction evidence="11">
        <text>a tRNA with a 3' CCA end + 2 CTP + ATP = a tRNA with a 3' CCACCA end + 3 diphosphate</text>
        <dbReference type="Rhea" id="RHEA:76235"/>
        <dbReference type="Rhea" id="RHEA-COMP:10468"/>
        <dbReference type="Rhea" id="RHEA-COMP:18655"/>
        <dbReference type="ChEBI" id="CHEBI:30616"/>
        <dbReference type="ChEBI" id="CHEBI:33019"/>
        <dbReference type="ChEBI" id="CHEBI:37563"/>
        <dbReference type="ChEBI" id="CHEBI:83071"/>
        <dbReference type="ChEBI" id="CHEBI:195187"/>
    </reaction>
</comment>
<feature type="binding site" evidence="11">
    <location>
        <position position="153"/>
    </location>
    <ligand>
        <name>CTP</name>
        <dbReference type="ChEBI" id="CHEBI:37563"/>
    </ligand>
</feature>
<comment type="subunit">
    <text evidence="11">Homodimer.</text>
</comment>
<feature type="binding site" evidence="11">
    <location>
        <position position="110"/>
    </location>
    <ligand>
        <name>ATP</name>
        <dbReference type="ChEBI" id="CHEBI:30616"/>
    </ligand>
</feature>
<feature type="binding site" evidence="11">
    <location>
        <position position="159"/>
    </location>
    <ligand>
        <name>CTP</name>
        <dbReference type="ChEBI" id="CHEBI:37563"/>
    </ligand>
</feature>
<evidence type="ECO:0000256" key="8">
    <source>
        <dbReference type="ARBA" id="ARBA00022840"/>
    </source>
</evidence>
<dbReference type="GO" id="GO:0000287">
    <property type="term" value="F:magnesium ion binding"/>
    <property type="evidence" value="ECO:0007669"/>
    <property type="project" value="UniProtKB-UniRule"/>
</dbReference>
<keyword evidence="8 11" id="KW-0067">ATP-binding</keyword>
<dbReference type="InterPro" id="IPR032810">
    <property type="entry name" value="CCA-adding_enz_C"/>
</dbReference>
<comment type="miscellaneous">
    <text evidence="11">A single active site specifically recognizes both ATP and CTP and is responsible for their addition.</text>
</comment>
<dbReference type="GO" id="GO:0005524">
    <property type="term" value="F:ATP binding"/>
    <property type="evidence" value="ECO:0007669"/>
    <property type="project" value="UniProtKB-UniRule"/>
</dbReference>
<dbReference type="GO" id="GO:0160016">
    <property type="term" value="F:CCACCA tRNA nucleotidyltransferase activity"/>
    <property type="evidence" value="ECO:0007669"/>
    <property type="project" value="RHEA"/>
</dbReference>
<evidence type="ECO:0000259" key="14">
    <source>
        <dbReference type="Pfam" id="PF13735"/>
    </source>
</evidence>
<feature type="domain" description="CCA-adding enzyme C-terminal" evidence="14">
    <location>
        <begin position="248"/>
        <end position="383"/>
    </location>
</feature>
<dbReference type="Pfam" id="PF13735">
    <property type="entry name" value="tRNA_NucTran2_2"/>
    <property type="match status" value="1"/>
</dbReference>
<feature type="binding site" evidence="11">
    <location>
        <position position="29"/>
    </location>
    <ligand>
        <name>CTP</name>
        <dbReference type="ChEBI" id="CHEBI:37563"/>
    </ligand>
</feature>
<keyword evidence="6 11" id="KW-0547">Nucleotide-binding</keyword>
<dbReference type="SUPFAM" id="SSF81301">
    <property type="entry name" value="Nucleotidyltransferase"/>
    <property type="match status" value="1"/>
</dbReference>
<evidence type="ECO:0000259" key="12">
    <source>
        <dbReference type="Pfam" id="PF01743"/>
    </source>
</evidence>
<dbReference type="GO" id="GO:0042245">
    <property type="term" value="P:RNA repair"/>
    <property type="evidence" value="ECO:0007669"/>
    <property type="project" value="UniProtKB-KW"/>
</dbReference>
<keyword evidence="3 11" id="KW-0819">tRNA processing</keyword>
<evidence type="ECO:0000256" key="5">
    <source>
        <dbReference type="ARBA" id="ARBA00022723"/>
    </source>
</evidence>
<dbReference type="HAMAP" id="MF_01263">
    <property type="entry name" value="CCA_bact_type3"/>
    <property type="match status" value="1"/>
</dbReference>
<dbReference type="GO" id="GO:0000049">
    <property type="term" value="F:tRNA binding"/>
    <property type="evidence" value="ECO:0007669"/>
    <property type="project" value="UniProtKB-UniRule"/>
</dbReference>
<keyword evidence="2 11" id="KW-0808">Transferase</keyword>
<dbReference type="GO" id="GO:0004810">
    <property type="term" value="F:CCA tRNA nucleotidyltransferase activity"/>
    <property type="evidence" value="ECO:0007669"/>
    <property type="project" value="UniProtKB-UniRule"/>
</dbReference>
<dbReference type="PANTHER" id="PTHR46173">
    <property type="entry name" value="CCA TRNA NUCLEOTIDYLTRANSFERASE 1, MITOCHONDRIAL"/>
    <property type="match status" value="1"/>
</dbReference>
<dbReference type="InterPro" id="IPR043519">
    <property type="entry name" value="NT_sf"/>
</dbReference>
<comment type="catalytic activity">
    <reaction evidence="11">
        <text>a tRNA precursor + 2 CTP + ATP = a tRNA with a 3' CCA end + 3 diphosphate</text>
        <dbReference type="Rhea" id="RHEA:14433"/>
        <dbReference type="Rhea" id="RHEA-COMP:10465"/>
        <dbReference type="Rhea" id="RHEA-COMP:10468"/>
        <dbReference type="ChEBI" id="CHEBI:30616"/>
        <dbReference type="ChEBI" id="CHEBI:33019"/>
        <dbReference type="ChEBI" id="CHEBI:37563"/>
        <dbReference type="ChEBI" id="CHEBI:74896"/>
        <dbReference type="ChEBI" id="CHEBI:83071"/>
        <dbReference type="EC" id="2.7.7.72"/>
    </reaction>
</comment>
<dbReference type="PANTHER" id="PTHR46173:SF1">
    <property type="entry name" value="CCA TRNA NUCLEOTIDYLTRANSFERASE 1, MITOCHONDRIAL"/>
    <property type="match status" value="1"/>
</dbReference>
<dbReference type="GeneID" id="34220890"/>
<dbReference type="CDD" id="cd05398">
    <property type="entry name" value="NT_ClassII-CCAase"/>
    <property type="match status" value="1"/>
</dbReference>